<feature type="domain" description="Disease resistance R13L4/SHOC-2-like LRR" evidence="9">
    <location>
        <begin position="514"/>
        <end position="614"/>
    </location>
</feature>
<dbReference type="PANTHER" id="PTHR23155:SF1230">
    <property type="entry name" value="OS09G0517200 PROTEIN"/>
    <property type="match status" value="1"/>
</dbReference>
<protein>
    <submittedName>
        <fullName evidence="10">Disease resistance protein RPM1-like isoform X1</fullName>
    </submittedName>
</protein>
<keyword evidence="2" id="KW-0433">Leucine-rich repeat</keyword>
<evidence type="ECO:0000259" key="6">
    <source>
        <dbReference type="Pfam" id="PF00931"/>
    </source>
</evidence>
<dbReference type="Gene3D" id="1.10.8.430">
    <property type="entry name" value="Helical domain of apoptotic protease-activating factors"/>
    <property type="match status" value="1"/>
</dbReference>
<accession>A0A833RB16</accession>
<dbReference type="InterPro" id="IPR038005">
    <property type="entry name" value="RX-like_CC"/>
</dbReference>
<evidence type="ECO:0000313" key="10">
    <source>
        <dbReference type="EMBL" id="KAF3336333.1"/>
    </source>
</evidence>
<dbReference type="InterPro" id="IPR042197">
    <property type="entry name" value="Apaf_helical"/>
</dbReference>
<reference evidence="10" key="1">
    <citation type="submission" date="2020-01" db="EMBL/GenBank/DDBJ databases">
        <title>Genome sequence of Kobresia littledalei, the first chromosome-level genome in the family Cyperaceae.</title>
        <authorList>
            <person name="Qu G."/>
        </authorList>
    </citation>
    <scope>NUCLEOTIDE SEQUENCE</scope>
    <source>
        <strain evidence="10">C.B.Clarke</strain>
        <tissue evidence="10">Leaf</tissue>
    </source>
</reference>
<dbReference type="SUPFAM" id="SSF52058">
    <property type="entry name" value="L domain-like"/>
    <property type="match status" value="1"/>
</dbReference>
<dbReference type="GO" id="GO:0042742">
    <property type="term" value="P:defense response to bacterium"/>
    <property type="evidence" value="ECO:0007669"/>
    <property type="project" value="UniProtKB-ARBA"/>
</dbReference>
<dbReference type="Proteomes" id="UP000623129">
    <property type="component" value="Unassembled WGS sequence"/>
</dbReference>
<proteinExistence type="inferred from homology"/>
<dbReference type="GO" id="GO:0043531">
    <property type="term" value="F:ADP binding"/>
    <property type="evidence" value="ECO:0007669"/>
    <property type="project" value="InterPro"/>
</dbReference>
<evidence type="ECO:0000313" key="11">
    <source>
        <dbReference type="Proteomes" id="UP000623129"/>
    </source>
</evidence>
<dbReference type="CDD" id="cd14798">
    <property type="entry name" value="RX-CC_like"/>
    <property type="match status" value="1"/>
</dbReference>
<organism evidence="10 11">
    <name type="scientific">Carex littledalei</name>
    <dbReference type="NCBI Taxonomy" id="544730"/>
    <lineage>
        <taxon>Eukaryota</taxon>
        <taxon>Viridiplantae</taxon>
        <taxon>Streptophyta</taxon>
        <taxon>Embryophyta</taxon>
        <taxon>Tracheophyta</taxon>
        <taxon>Spermatophyta</taxon>
        <taxon>Magnoliopsida</taxon>
        <taxon>Liliopsida</taxon>
        <taxon>Poales</taxon>
        <taxon>Cyperaceae</taxon>
        <taxon>Cyperoideae</taxon>
        <taxon>Cariceae</taxon>
        <taxon>Carex</taxon>
        <taxon>Carex subgen. Euthyceras</taxon>
    </lineage>
</organism>
<feature type="domain" description="Disease resistance R13L4/SHOC-2-like LRR" evidence="9">
    <location>
        <begin position="678"/>
        <end position="903"/>
    </location>
</feature>
<keyword evidence="11" id="KW-1185">Reference proteome</keyword>
<evidence type="ECO:0000256" key="3">
    <source>
        <dbReference type="ARBA" id="ARBA00022737"/>
    </source>
</evidence>
<dbReference type="Pfam" id="PF18052">
    <property type="entry name" value="Rx_N"/>
    <property type="match status" value="1"/>
</dbReference>
<comment type="similarity">
    <text evidence="1">Belongs to the disease resistance NB-LRR family.</text>
</comment>
<dbReference type="GO" id="GO:0002758">
    <property type="term" value="P:innate immune response-activating signaling pathway"/>
    <property type="evidence" value="ECO:0007669"/>
    <property type="project" value="UniProtKB-ARBA"/>
</dbReference>
<evidence type="ECO:0000259" key="7">
    <source>
        <dbReference type="Pfam" id="PF18052"/>
    </source>
</evidence>
<evidence type="ECO:0000256" key="2">
    <source>
        <dbReference type="ARBA" id="ARBA00022614"/>
    </source>
</evidence>
<feature type="domain" description="NB-ARC" evidence="6">
    <location>
        <begin position="198"/>
        <end position="262"/>
    </location>
</feature>
<dbReference type="OrthoDB" id="6161812at2759"/>
<dbReference type="InterPro" id="IPR002182">
    <property type="entry name" value="NB-ARC"/>
</dbReference>
<dbReference type="InterPro" id="IPR055414">
    <property type="entry name" value="LRR_R13L4/SHOC2-like"/>
</dbReference>
<gene>
    <name evidence="10" type="ORF">FCM35_KLT18919</name>
</gene>
<dbReference type="InterPro" id="IPR058922">
    <property type="entry name" value="WHD_DRP"/>
</dbReference>
<evidence type="ECO:0000256" key="1">
    <source>
        <dbReference type="ARBA" id="ARBA00008894"/>
    </source>
</evidence>
<dbReference type="InterPro" id="IPR041118">
    <property type="entry name" value="Rx_N"/>
</dbReference>
<dbReference type="InterPro" id="IPR044974">
    <property type="entry name" value="Disease_R_plants"/>
</dbReference>
<dbReference type="SUPFAM" id="SSF52540">
    <property type="entry name" value="P-loop containing nucleoside triphosphate hydrolases"/>
    <property type="match status" value="2"/>
</dbReference>
<keyword evidence="5" id="KW-0611">Plant defense</keyword>
<dbReference type="PANTHER" id="PTHR23155">
    <property type="entry name" value="DISEASE RESISTANCE PROTEIN RP"/>
    <property type="match status" value="1"/>
</dbReference>
<dbReference type="FunFam" id="1.10.10.10:FF:000322">
    <property type="entry name" value="Probable disease resistance protein At1g63360"/>
    <property type="match status" value="1"/>
</dbReference>
<feature type="domain" description="Disease resistance protein winged helix" evidence="8">
    <location>
        <begin position="393"/>
        <end position="466"/>
    </location>
</feature>
<evidence type="ECO:0000256" key="4">
    <source>
        <dbReference type="ARBA" id="ARBA00022741"/>
    </source>
</evidence>
<dbReference type="InterPro" id="IPR027417">
    <property type="entry name" value="P-loop_NTPase"/>
</dbReference>
<dbReference type="Pfam" id="PF00931">
    <property type="entry name" value="NB-ARC"/>
    <property type="match status" value="1"/>
</dbReference>
<dbReference type="Gene3D" id="1.20.5.4130">
    <property type="match status" value="1"/>
</dbReference>
<evidence type="ECO:0000259" key="9">
    <source>
        <dbReference type="Pfam" id="PF23598"/>
    </source>
</evidence>
<keyword evidence="3" id="KW-0677">Repeat</keyword>
<sequence length="925" mass="104992">MEEAAKGVANTALNLVVKTAITAITNEIGLILGVQEELFFIKEELEMMQAFLQAASTQKVKGVVVTTWIKQVQELAFDVEDCLQEASVHLMKKPWLPVMCSVKKRDNIARKIRVLKTRIEDVSKRNLRYKLIHTENGGHIYDESASTKSIANVEALLVGLDEPKRKLVELILKEDGETRSDISSRNGWSWKDHSCQRDDLSSVSEWDKIKDVLPMVNGSRIIVTTRLRPLAESISHPSDNIYEIKELSENDAFDLFFKAVYKTPNYRLVIEHTKKKDDPRDKSKCDMKYGTSSSEIIEQDSEVKKERITITKDMKIQADLIIESCGRLPLAIVTIGSYLATKPKTSVEWKTMHEQLSSELANNPNLGTVKNVLTSSYDGMPYHLKPCLLYLSVFHNHKEIRRSRIIRRWMADGYVMEGRKKTAEEVGKSNFYDIMGRNLIQPSQMDTIVNGDVKRCNIHDMMYELILAKAVDENIVSLLEDENLITMTDKVRHLVIAGGPCTGDNILERVKLSHMRSLSIFGEVGDYLRYPRMKLVRVLDLEGTLNLNDRDLRSIGKLRHLKYLGLRGTKITKLPDSLGKLSELETLDIRNTAVVRLPTGLTKLQKLSYLRAGSDDYFYHPTPMRDTFNRIDWDNQLNLGDNFVSCGVRLLTLLFCVIPILPCYILEKFEESKVDRFSGGVRAPQGIGELRSLKILGIIDIGRSKDLAKEIQNLTNLSKLAVTGFTRENGKTIAEVIDGLKHLKSLVLKAKDESGLGCCLDSISSPPKYLKSLKLHSPLGKLPNWISSLENLEKIHFKCTYLTGGIEVIEKLPNLKILYMLVNSFLAGVEELRFREGTFPMLEVMNLEELLTLESVSIEETALKRLEQLKISKCWSIKENGVSGLDFLVQLKEMEVVYKDTNLVKNIQEQLKKLPKNPVLRLIKI</sequence>
<keyword evidence="4" id="KW-0547">Nucleotide-binding</keyword>
<dbReference type="Pfam" id="PF23559">
    <property type="entry name" value="WHD_DRP"/>
    <property type="match status" value="1"/>
</dbReference>
<dbReference type="Pfam" id="PF23598">
    <property type="entry name" value="LRR_14"/>
    <property type="match status" value="2"/>
</dbReference>
<name>A0A833RB16_9POAL</name>
<dbReference type="AlphaFoldDB" id="A0A833RB16"/>
<dbReference type="GO" id="GO:0009626">
    <property type="term" value="P:plant-type hypersensitive response"/>
    <property type="evidence" value="ECO:0007669"/>
    <property type="project" value="UniProtKB-ARBA"/>
</dbReference>
<feature type="domain" description="Disease resistance N-terminal" evidence="7">
    <location>
        <begin position="12"/>
        <end position="94"/>
    </location>
</feature>
<dbReference type="EMBL" id="SWLB01000007">
    <property type="protein sequence ID" value="KAF3336333.1"/>
    <property type="molecule type" value="Genomic_DNA"/>
</dbReference>
<comment type="caution">
    <text evidence="10">The sequence shown here is derived from an EMBL/GenBank/DDBJ whole genome shotgun (WGS) entry which is preliminary data.</text>
</comment>
<dbReference type="InterPro" id="IPR032675">
    <property type="entry name" value="LRR_dom_sf"/>
</dbReference>
<evidence type="ECO:0000256" key="5">
    <source>
        <dbReference type="ARBA" id="ARBA00022821"/>
    </source>
</evidence>
<evidence type="ECO:0000259" key="8">
    <source>
        <dbReference type="Pfam" id="PF23559"/>
    </source>
</evidence>
<dbReference type="Gene3D" id="3.80.10.10">
    <property type="entry name" value="Ribonuclease Inhibitor"/>
    <property type="match status" value="2"/>
</dbReference>
<dbReference type="InterPro" id="IPR036388">
    <property type="entry name" value="WH-like_DNA-bd_sf"/>
</dbReference>
<dbReference type="Gene3D" id="1.10.10.10">
    <property type="entry name" value="Winged helix-like DNA-binding domain superfamily/Winged helix DNA-binding domain"/>
    <property type="match status" value="1"/>
</dbReference>